<dbReference type="CDD" id="cd06225">
    <property type="entry name" value="HAMP"/>
    <property type="match status" value="1"/>
</dbReference>
<dbReference type="EMBL" id="PTJD01000013">
    <property type="protein sequence ID" value="PPK92655.1"/>
    <property type="molecule type" value="Genomic_DNA"/>
</dbReference>
<evidence type="ECO:0000256" key="2">
    <source>
        <dbReference type="ARBA" id="ARBA00022989"/>
    </source>
</evidence>
<dbReference type="Pfam" id="PF12729">
    <property type="entry name" value="4HB_MCP_1"/>
    <property type="match status" value="1"/>
</dbReference>
<evidence type="ECO:0000256" key="7">
    <source>
        <dbReference type="SAM" id="Phobius"/>
    </source>
</evidence>
<feature type="transmembrane region" description="Helical" evidence="7">
    <location>
        <begin position="42"/>
        <end position="64"/>
    </location>
</feature>
<proteinExistence type="inferred from homology"/>
<protein>
    <submittedName>
        <fullName evidence="10">Methyl-accepting chemotaxis protein</fullName>
    </submittedName>
</protein>
<keyword evidence="11" id="KW-1185">Reference proteome</keyword>
<feature type="compositionally biased region" description="Low complexity" evidence="6">
    <location>
        <begin position="1"/>
        <end position="23"/>
    </location>
</feature>
<evidence type="ECO:0000259" key="8">
    <source>
        <dbReference type="PROSITE" id="PS50111"/>
    </source>
</evidence>
<dbReference type="PANTHER" id="PTHR32089">
    <property type="entry name" value="METHYL-ACCEPTING CHEMOTAXIS PROTEIN MCPB"/>
    <property type="match status" value="1"/>
</dbReference>
<dbReference type="PROSITE" id="PS50111">
    <property type="entry name" value="CHEMOTAXIS_TRANSDUC_2"/>
    <property type="match status" value="1"/>
</dbReference>
<name>A0A2S6IEK5_9ACTN</name>
<dbReference type="SMART" id="SM00304">
    <property type="entry name" value="HAMP"/>
    <property type="match status" value="1"/>
</dbReference>
<dbReference type="Proteomes" id="UP000239485">
    <property type="component" value="Unassembled WGS sequence"/>
</dbReference>
<comment type="similarity">
    <text evidence="4">Belongs to the methyl-accepting chemotaxis (MCP) protein family.</text>
</comment>
<gene>
    <name evidence="10" type="ORF">CLV92_11384</name>
</gene>
<dbReference type="Pfam" id="PF00015">
    <property type="entry name" value="MCPsignal"/>
    <property type="match status" value="1"/>
</dbReference>
<organism evidence="10 11">
    <name type="scientific">Kineococcus xinjiangensis</name>
    <dbReference type="NCBI Taxonomy" id="512762"/>
    <lineage>
        <taxon>Bacteria</taxon>
        <taxon>Bacillati</taxon>
        <taxon>Actinomycetota</taxon>
        <taxon>Actinomycetes</taxon>
        <taxon>Kineosporiales</taxon>
        <taxon>Kineosporiaceae</taxon>
        <taxon>Kineococcus</taxon>
    </lineage>
</organism>
<dbReference type="Gene3D" id="1.10.287.950">
    <property type="entry name" value="Methyl-accepting chemotaxis protein"/>
    <property type="match status" value="1"/>
</dbReference>
<evidence type="ECO:0000256" key="6">
    <source>
        <dbReference type="SAM" id="MobiDB-lite"/>
    </source>
</evidence>
<sequence>MSSSRPAPSQPSSPSSSRPFTSPGARRAPLQQLADRPIAQKIMLVALVALLTAMGIGAVGILELRAVEAKTEQMYRTNVVPLQQLGELQAAKIRAERNLLQHVSTTDEALMATMEQAIVDGDAQIDEITTAYRQQAADPKLVEEFATTWGAWRQLREEKLLPLSKADDRAGFQAAFEAEALPLSTKAKESLDALVIAEDGGAKRILAEARDTSAAAIRTVVIVMVLGLIASLGLAILVTRMITGPLVAVSAAMQAMGAGDLTKRIRLRRADEIGQMSRGLSAALDGMHETVSALTQSSQTLSAASTELSATSRQIASTAETTSAQAQTISAAAEQVSGNVQGLAAGAEEMGASIREITVNATEASRVAGDAADLARSATQTVQQLAASSTEIGTVVKLIEAIAEQTNLLALNATIEAARAGEMGKGFAVVAGEVKELAQQTARATSDITTRIGAIQHEAGNAATAIGQIAEVIDTINQYQSTIAAAVEEQTATTAGMVGSVSEAAGGSSGIAADVAAVAMAAQETNTGVGHITSAADDLSTLAVTVEQIAAKFTLEHHR</sequence>
<evidence type="ECO:0000256" key="5">
    <source>
        <dbReference type="PROSITE-ProRule" id="PRU00284"/>
    </source>
</evidence>
<accession>A0A2S6IEK5</accession>
<evidence type="ECO:0000256" key="3">
    <source>
        <dbReference type="ARBA" id="ARBA00023224"/>
    </source>
</evidence>
<keyword evidence="7" id="KW-0472">Membrane</keyword>
<reference evidence="10 11" key="1">
    <citation type="submission" date="2018-02" db="EMBL/GenBank/DDBJ databases">
        <title>Genomic Encyclopedia of Archaeal and Bacterial Type Strains, Phase II (KMG-II): from individual species to whole genera.</title>
        <authorList>
            <person name="Goeker M."/>
        </authorList>
    </citation>
    <scope>NUCLEOTIDE SEQUENCE [LARGE SCALE GENOMIC DNA]</scope>
    <source>
        <strain evidence="10 11">DSM 22857</strain>
    </source>
</reference>
<keyword evidence="3 5" id="KW-0807">Transducer</keyword>
<dbReference type="GO" id="GO:0016020">
    <property type="term" value="C:membrane"/>
    <property type="evidence" value="ECO:0007669"/>
    <property type="project" value="InterPro"/>
</dbReference>
<dbReference type="SMART" id="SM00283">
    <property type="entry name" value="MA"/>
    <property type="match status" value="1"/>
</dbReference>
<dbReference type="InterPro" id="IPR004089">
    <property type="entry name" value="MCPsignal_dom"/>
</dbReference>
<evidence type="ECO:0000256" key="4">
    <source>
        <dbReference type="ARBA" id="ARBA00029447"/>
    </source>
</evidence>
<feature type="transmembrane region" description="Helical" evidence="7">
    <location>
        <begin position="215"/>
        <end position="236"/>
    </location>
</feature>
<dbReference type="SUPFAM" id="SSF58104">
    <property type="entry name" value="Methyl-accepting chemotaxis protein (MCP) signaling domain"/>
    <property type="match status" value="1"/>
</dbReference>
<dbReference type="PROSITE" id="PS50885">
    <property type="entry name" value="HAMP"/>
    <property type="match status" value="1"/>
</dbReference>
<feature type="domain" description="HAMP" evidence="9">
    <location>
        <begin position="240"/>
        <end position="292"/>
    </location>
</feature>
<evidence type="ECO:0000259" key="9">
    <source>
        <dbReference type="PROSITE" id="PS50885"/>
    </source>
</evidence>
<dbReference type="Pfam" id="PF00672">
    <property type="entry name" value="HAMP"/>
    <property type="match status" value="1"/>
</dbReference>
<feature type="domain" description="Methyl-accepting transducer" evidence="8">
    <location>
        <begin position="297"/>
        <end position="540"/>
    </location>
</feature>
<dbReference type="AlphaFoldDB" id="A0A2S6IEK5"/>
<dbReference type="InterPro" id="IPR024478">
    <property type="entry name" value="HlyB_4HB_MCP"/>
</dbReference>
<feature type="region of interest" description="Disordered" evidence="6">
    <location>
        <begin position="1"/>
        <end position="25"/>
    </location>
</feature>
<evidence type="ECO:0000313" key="10">
    <source>
        <dbReference type="EMBL" id="PPK92655.1"/>
    </source>
</evidence>
<dbReference type="GO" id="GO:0007165">
    <property type="term" value="P:signal transduction"/>
    <property type="evidence" value="ECO:0007669"/>
    <property type="project" value="UniProtKB-KW"/>
</dbReference>
<evidence type="ECO:0000256" key="1">
    <source>
        <dbReference type="ARBA" id="ARBA00022692"/>
    </source>
</evidence>
<dbReference type="InterPro" id="IPR003660">
    <property type="entry name" value="HAMP_dom"/>
</dbReference>
<comment type="caution">
    <text evidence="10">The sequence shown here is derived from an EMBL/GenBank/DDBJ whole genome shotgun (WGS) entry which is preliminary data.</text>
</comment>
<dbReference type="PANTHER" id="PTHR32089:SF112">
    <property type="entry name" value="LYSOZYME-LIKE PROTEIN-RELATED"/>
    <property type="match status" value="1"/>
</dbReference>
<keyword evidence="1 7" id="KW-0812">Transmembrane</keyword>
<evidence type="ECO:0000313" key="11">
    <source>
        <dbReference type="Proteomes" id="UP000239485"/>
    </source>
</evidence>
<keyword evidence="2 7" id="KW-1133">Transmembrane helix</keyword>